<evidence type="ECO:0000313" key="2">
    <source>
        <dbReference type="Proteomes" id="UP001278766"/>
    </source>
</evidence>
<accession>A0AAE0HEW6</accession>
<sequence>MMRPRSKTSRLTQVPTAVDDVTLCRGLNVLDDGLEARLVDAVPQGMPVAANIPQFLGHVGDDAAPRVGLALPPACNKPAAASKIACLRCDVGLSKQCPPSSDAESVEQAIDAAIPVPSEPSCLRCAVGLSKCCPPADTAHGIATIFDNAVSDLCSVKLPAELVPFTMRMREAFAYMVLVDRAEITFEWSRDGRNMFHAKTKFQDHHPDAHRVQISRTRFIL</sequence>
<reference evidence="1" key="2">
    <citation type="submission" date="2023-06" db="EMBL/GenBank/DDBJ databases">
        <authorList>
            <consortium name="Lawrence Berkeley National Laboratory"/>
            <person name="Haridas S."/>
            <person name="Hensen N."/>
            <person name="Bonometti L."/>
            <person name="Westerberg I."/>
            <person name="Brannstrom I.O."/>
            <person name="Guillou S."/>
            <person name="Cros-Aarteil S."/>
            <person name="Calhoun S."/>
            <person name="Kuo A."/>
            <person name="Mondo S."/>
            <person name="Pangilinan J."/>
            <person name="Riley R."/>
            <person name="Labutti K."/>
            <person name="Andreopoulos B."/>
            <person name="Lipzen A."/>
            <person name="Chen C."/>
            <person name="Yanf M."/>
            <person name="Daum C."/>
            <person name="Ng V."/>
            <person name="Clum A."/>
            <person name="Steindorff A."/>
            <person name="Ohm R."/>
            <person name="Martin F."/>
            <person name="Silar P."/>
            <person name="Natvig D."/>
            <person name="Lalanne C."/>
            <person name="Gautier V."/>
            <person name="Ament-Velasquez S.L."/>
            <person name="Kruys A."/>
            <person name="Hutchinson M.I."/>
            <person name="Powell A.J."/>
            <person name="Barry K."/>
            <person name="Miller A.N."/>
            <person name="Grigoriev I.V."/>
            <person name="Debuchy R."/>
            <person name="Gladieux P."/>
            <person name="Thoren M.H."/>
            <person name="Johannesson H."/>
        </authorList>
    </citation>
    <scope>NUCLEOTIDE SEQUENCE</scope>
    <source>
        <strain evidence="1">CBS 168.71</strain>
    </source>
</reference>
<dbReference type="EMBL" id="JAUEPN010000004">
    <property type="protein sequence ID" value="KAK3295122.1"/>
    <property type="molecule type" value="Genomic_DNA"/>
</dbReference>
<name>A0AAE0HEW6_9PEZI</name>
<organism evidence="1 2">
    <name type="scientific">Chaetomium fimeti</name>
    <dbReference type="NCBI Taxonomy" id="1854472"/>
    <lineage>
        <taxon>Eukaryota</taxon>
        <taxon>Fungi</taxon>
        <taxon>Dikarya</taxon>
        <taxon>Ascomycota</taxon>
        <taxon>Pezizomycotina</taxon>
        <taxon>Sordariomycetes</taxon>
        <taxon>Sordariomycetidae</taxon>
        <taxon>Sordariales</taxon>
        <taxon>Chaetomiaceae</taxon>
        <taxon>Chaetomium</taxon>
    </lineage>
</organism>
<dbReference type="AlphaFoldDB" id="A0AAE0HEW6"/>
<reference evidence="1" key="1">
    <citation type="journal article" date="2023" name="Mol. Phylogenet. Evol.">
        <title>Genome-scale phylogeny and comparative genomics of the fungal order Sordariales.</title>
        <authorList>
            <person name="Hensen N."/>
            <person name="Bonometti L."/>
            <person name="Westerberg I."/>
            <person name="Brannstrom I.O."/>
            <person name="Guillou S."/>
            <person name="Cros-Aarteil S."/>
            <person name="Calhoun S."/>
            <person name="Haridas S."/>
            <person name="Kuo A."/>
            <person name="Mondo S."/>
            <person name="Pangilinan J."/>
            <person name="Riley R."/>
            <person name="LaButti K."/>
            <person name="Andreopoulos B."/>
            <person name="Lipzen A."/>
            <person name="Chen C."/>
            <person name="Yan M."/>
            <person name="Daum C."/>
            <person name="Ng V."/>
            <person name="Clum A."/>
            <person name="Steindorff A."/>
            <person name="Ohm R.A."/>
            <person name="Martin F."/>
            <person name="Silar P."/>
            <person name="Natvig D.O."/>
            <person name="Lalanne C."/>
            <person name="Gautier V."/>
            <person name="Ament-Velasquez S.L."/>
            <person name="Kruys A."/>
            <person name="Hutchinson M.I."/>
            <person name="Powell A.J."/>
            <person name="Barry K."/>
            <person name="Miller A.N."/>
            <person name="Grigoriev I.V."/>
            <person name="Debuchy R."/>
            <person name="Gladieux P."/>
            <person name="Hiltunen Thoren M."/>
            <person name="Johannesson H."/>
        </authorList>
    </citation>
    <scope>NUCLEOTIDE SEQUENCE</scope>
    <source>
        <strain evidence="1">CBS 168.71</strain>
    </source>
</reference>
<proteinExistence type="predicted"/>
<dbReference type="Proteomes" id="UP001278766">
    <property type="component" value="Unassembled WGS sequence"/>
</dbReference>
<dbReference type="GeneID" id="87844982"/>
<dbReference type="RefSeq" id="XP_062658636.1">
    <property type="nucleotide sequence ID" value="XM_062808034.1"/>
</dbReference>
<comment type="caution">
    <text evidence="1">The sequence shown here is derived from an EMBL/GenBank/DDBJ whole genome shotgun (WGS) entry which is preliminary data.</text>
</comment>
<gene>
    <name evidence="1" type="ORF">B0H64DRAFT_474137</name>
</gene>
<evidence type="ECO:0000313" key="1">
    <source>
        <dbReference type="EMBL" id="KAK3295122.1"/>
    </source>
</evidence>
<protein>
    <submittedName>
        <fullName evidence="1">Uncharacterized protein</fullName>
    </submittedName>
</protein>
<keyword evidence="2" id="KW-1185">Reference proteome</keyword>